<keyword evidence="5" id="KW-0325">Glycoprotein</keyword>
<feature type="compositionally biased region" description="Low complexity" evidence="9">
    <location>
        <begin position="160"/>
        <end position="169"/>
    </location>
</feature>
<gene>
    <name evidence="13" type="ORF">BU24DRAFT_495014</name>
</gene>
<feature type="region of interest" description="Disordered" evidence="9">
    <location>
        <begin position="158"/>
        <end position="177"/>
    </location>
</feature>
<name>A0A6A5XF87_9PLEO</name>
<evidence type="ECO:0000256" key="5">
    <source>
        <dbReference type="ARBA" id="ARBA00022622"/>
    </source>
</evidence>
<evidence type="ECO:0000256" key="6">
    <source>
        <dbReference type="ARBA" id="ARBA00022729"/>
    </source>
</evidence>
<evidence type="ECO:0000256" key="1">
    <source>
        <dbReference type="ARBA" id="ARBA00004589"/>
    </source>
</evidence>
<keyword evidence="8" id="KW-0449">Lipoprotein</keyword>
<comment type="similarity">
    <text evidence="3">Belongs to the RBT5 family.</text>
</comment>
<evidence type="ECO:0000256" key="4">
    <source>
        <dbReference type="ARBA" id="ARBA00022525"/>
    </source>
</evidence>
<keyword evidence="10" id="KW-0812">Transmembrane</keyword>
<feature type="compositionally biased region" description="Polar residues" evidence="9">
    <location>
        <begin position="182"/>
        <end position="202"/>
    </location>
</feature>
<evidence type="ECO:0000256" key="10">
    <source>
        <dbReference type="SAM" id="Phobius"/>
    </source>
</evidence>
<organism evidence="13 14">
    <name type="scientific">Aaosphaeria arxii CBS 175.79</name>
    <dbReference type="NCBI Taxonomy" id="1450172"/>
    <lineage>
        <taxon>Eukaryota</taxon>
        <taxon>Fungi</taxon>
        <taxon>Dikarya</taxon>
        <taxon>Ascomycota</taxon>
        <taxon>Pezizomycotina</taxon>
        <taxon>Dothideomycetes</taxon>
        <taxon>Pleosporomycetidae</taxon>
        <taxon>Pleosporales</taxon>
        <taxon>Pleosporales incertae sedis</taxon>
        <taxon>Aaosphaeria</taxon>
    </lineage>
</organism>
<protein>
    <recommendedName>
        <fullName evidence="12">CFEM domain-containing protein</fullName>
    </recommendedName>
</protein>
<evidence type="ECO:0000256" key="11">
    <source>
        <dbReference type="SAM" id="SignalP"/>
    </source>
</evidence>
<dbReference type="Pfam" id="PF05730">
    <property type="entry name" value="CFEM"/>
    <property type="match status" value="1"/>
</dbReference>
<dbReference type="InterPro" id="IPR008427">
    <property type="entry name" value="Extracellular_membr_CFEM_dom"/>
</dbReference>
<feature type="transmembrane region" description="Helical" evidence="10">
    <location>
        <begin position="217"/>
        <end position="238"/>
    </location>
</feature>
<keyword evidence="5" id="KW-0336">GPI-anchor</keyword>
<dbReference type="AlphaFoldDB" id="A0A6A5XF87"/>
<feature type="signal peptide" evidence="11">
    <location>
        <begin position="1"/>
        <end position="21"/>
    </location>
</feature>
<evidence type="ECO:0000256" key="2">
    <source>
        <dbReference type="ARBA" id="ARBA00004613"/>
    </source>
</evidence>
<evidence type="ECO:0000313" key="13">
    <source>
        <dbReference type="EMBL" id="KAF2011905.1"/>
    </source>
</evidence>
<feature type="chain" id="PRO_5025336189" description="CFEM domain-containing protein" evidence="11">
    <location>
        <begin position="22"/>
        <end position="301"/>
    </location>
</feature>
<sequence>MNPFLRKFALPGMLLLEFVFADNFCARVNSALSLPECTNKCLQNHRQNGICADDLRGFCHHPNGVRLYFAEFADCLLDSCKDDIDRENFIATFEAQCSLTQWPIRAIEGRFNDYLKIQVDSISEAEVSTIEASEPLPASIEKVTQKSHDPWTSIRTFITSSSPSSSSSSKELRSPPNLEQIQSVSQGESQGPQTRLSPRTVSSPPPPPPPIKPGVKAALIAGGVVACLAFVVASVCIWRRKPTDGDIESAPCACSSNSYVRDGEKEVVAGRTAVGGPEYAVSEVTRFDDASSVAPLRGESR</sequence>
<feature type="compositionally biased region" description="Pro residues" evidence="9">
    <location>
        <begin position="203"/>
        <end position="212"/>
    </location>
</feature>
<keyword evidence="10" id="KW-0472">Membrane</keyword>
<keyword evidence="4" id="KW-0964">Secreted</keyword>
<dbReference type="EMBL" id="ML978073">
    <property type="protein sequence ID" value="KAF2011905.1"/>
    <property type="molecule type" value="Genomic_DNA"/>
</dbReference>
<evidence type="ECO:0000313" key="14">
    <source>
        <dbReference type="Proteomes" id="UP000799778"/>
    </source>
</evidence>
<proteinExistence type="inferred from homology"/>
<evidence type="ECO:0000256" key="7">
    <source>
        <dbReference type="ARBA" id="ARBA00023157"/>
    </source>
</evidence>
<evidence type="ECO:0000256" key="9">
    <source>
        <dbReference type="SAM" id="MobiDB-lite"/>
    </source>
</evidence>
<evidence type="ECO:0000256" key="8">
    <source>
        <dbReference type="ARBA" id="ARBA00023288"/>
    </source>
</evidence>
<keyword evidence="6 11" id="KW-0732">Signal</keyword>
<keyword evidence="14" id="KW-1185">Reference proteome</keyword>
<dbReference type="RefSeq" id="XP_033380244.1">
    <property type="nucleotide sequence ID" value="XM_033534099.1"/>
</dbReference>
<accession>A0A6A5XF87</accession>
<dbReference type="GeneID" id="54291496"/>
<dbReference type="Proteomes" id="UP000799778">
    <property type="component" value="Unassembled WGS sequence"/>
</dbReference>
<keyword evidence="7" id="KW-1015">Disulfide bond</keyword>
<keyword evidence="10" id="KW-1133">Transmembrane helix</keyword>
<evidence type="ECO:0000259" key="12">
    <source>
        <dbReference type="Pfam" id="PF05730"/>
    </source>
</evidence>
<evidence type="ECO:0000256" key="3">
    <source>
        <dbReference type="ARBA" id="ARBA00010031"/>
    </source>
</evidence>
<feature type="domain" description="CFEM" evidence="12">
    <location>
        <begin position="33"/>
        <end position="98"/>
    </location>
</feature>
<feature type="region of interest" description="Disordered" evidence="9">
    <location>
        <begin position="182"/>
        <end position="214"/>
    </location>
</feature>
<reference evidence="13" key="1">
    <citation type="journal article" date="2020" name="Stud. Mycol.">
        <title>101 Dothideomycetes genomes: a test case for predicting lifestyles and emergence of pathogens.</title>
        <authorList>
            <person name="Haridas S."/>
            <person name="Albert R."/>
            <person name="Binder M."/>
            <person name="Bloem J."/>
            <person name="Labutti K."/>
            <person name="Salamov A."/>
            <person name="Andreopoulos B."/>
            <person name="Baker S."/>
            <person name="Barry K."/>
            <person name="Bills G."/>
            <person name="Bluhm B."/>
            <person name="Cannon C."/>
            <person name="Castanera R."/>
            <person name="Culley D."/>
            <person name="Daum C."/>
            <person name="Ezra D."/>
            <person name="Gonzalez J."/>
            <person name="Henrissat B."/>
            <person name="Kuo A."/>
            <person name="Liang C."/>
            <person name="Lipzen A."/>
            <person name="Lutzoni F."/>
            <person name="Magnuson J."/>
            <person name="Mondo S."/>
            <person name="Nolan M."/>
            <person name="Ohm R."/>
            <person name="Pangilinan J."/>
            <person name="Park H.-J."/>
            <person name="Ramirez L."/>
            <person name="Alfaro M."/>
            <person name="Sun H."/>
            <person name="Tritt A."/>
            <person name="Yoshinaga Y."/>
            <person name="Zwiers L.-H."/>
            <person name="Turgeon B."/>
            <person name="Goodwin S."/>
            <person name="Spatafora J."/>
            <person name="Crous P."/>
            <person name="Grigoriev I."/>
        </authorList>
    </citation>
    <scope>NUCLEOTIDE SEQUENCE</scope>
    <source>
        <strain evidence="13">CBS 175.79</strain>
    </source>
</reference>
<comment type="subcellular location">
    <subcellularLocation>
        <location evidence="1">Membrane</location>
        <topology evidence="1">Lipid-anchor</topology>
        <topology evidence="1">GPI-anchor</topology>
    </subcellularLocation>
    <subcellularLocation>
        <location evidence="2">Secreted</location>
    </subcellularLocation>
</comment>